<name>A0A7W6GZ91_9RHOB</name>
<evidence type="ECO:0000313" key="3">
    <source>
        <dbReference type="Proteomes" id="UP000530268"/>
    </source>
</evidence>
<sequence>MSAPDTNVEKQEKNHRPSLIGIKGAITFGILMLLAIIAYSLSSDEVAIEGETDAATPVVAE</sequence>
<keyword evidence="1" id="KW-0812">Transmembrane</keyword>
<reference evidence="2 3" key="1">
    <citation type="submission" date="2020-08" db="EMBL/GenBank/DDBJ databases">
        <title>Genomic Encyclopedia of Type Strains, Phase IV (KMG-IV): sequencing the most valuable type-strain genomes for metagenomic binning, comparative biology and taxonomic classification.</title>
        <authorList>
            <person name="Goeker M."/>
        </authorList>
    </citation>
    <scope>NUCLEOTIDE SEQUENCE [LARGE SCALE GENOMIC DNA]</scope>
    <source>
        <strain evidence="2 3">DSM 102234</strain>
    </source>
</reference>
<proteinExistence type="predicted"/>
<keyword evidence="1" id="KW-0472">Membrane</keyword>
<organism evidence="2 3">
    <name type="scientific">Sulfitobacter undariae</name>
    <dbReference type="NCBI Taxonomy" id="1563671"/>
    <lineage>
        <taxon>Bacteria</taxon>
        <taxon>Pseudomonadati</taxon>
        <taxon>Pseudomonadota</taxon>
        <taxon>Alphaproteobacteria</taxon>
        <taxon>Rhodobacterales</taxon>
        <taxon>Roseobacteraceae</taxon>
        <taxon>Sulfitobacter</taxon>
    </lineage>
</organism>
<evidence type="ECO:0000313" key="2">
    <source>
        <dbReference type="EMBL" id="MBB3993676.1"/>
    </source>
</evidence>
<dbReference type="EMBL" id="JACIEI010000003">
    <property type="protein sequence ID" value="MBB3993676.1"/>
    <property type="molecule type" value="Genomic_DNA"/>
</dbReference>
<comment type="caution">
    <text evidence="2">The sequence shown here is derived from an EMBL/GenBank/DDBJ whole genome shotgun (WGS) entry which is preliminary data.</text>
</comment>
<keyword evidence="1" id="KW-1133">Transmembrane helix</keyword>
<dbReference type="AlphaFoldDB" id="A0A7W6GZ91"/>
<gene>
    <name evidence="2" type="ORF">GGR95_001307</name>
</gene>
<dbReference type="RefSeq" id="WP_184563990.1">
    <property type="nucleotide sequence ID" value="NZ_JACIEI010000003.1"/>
</dbReference>
<accession>A0A7W6GZ91</accession>
<protein>
    <submittedName>
        <fullName evidence="2">Uncharacterized protein</fullName>
    </submittedName>
</protein>
<keyword evidence="3" id="KW-1185">Reference proteome</keyword>
<evidence type="ECO:0000256" key="1">
    <source>
        <dbReference type="SAM" id="Phobius"/>
    </source>
</evidence>
<dbReference type="Proteomes" id="UP000530268">
    <property type="component" value="Unassembled WGS sequence"/>
</dbReference>
<feature type="transmembrane region" description="Helical" evidence="1">
    <location>
        <begin position="20"/>
        <end position="41"/>
    </location>
</feature>